<dbReference type="CDD" id="cd02440">
    <property type="entry name" value="AdoMet_MTases"/>
    <property type="match status" value="1"/>
</dbReference>
<protein>
    <submittedName>
        <fullName evidence="2">SAM-dependent methyltransferase</fullName>
        <ecNumber evidence="2">2.1.1.-</ecNumber>
    </submittedName>
</protein>
<reference evidence="3" key="1">
    <citation type="journal article" date="2019" name="Int. J. Syst. Evol. Microbiol.">
        <title>The Global Catalogue of Microorganisms (GCM) 10K type strain sequencing project: providing services to taxonomists for standard genome sequencing and annotation.</title>
        <authorList>
            <consortium name="The Broad Institute Genomics Platform"/>
            <consortium name="The Broad Institute Genome Sequencing Center for Infectious Disease"/>
            <person name="Wu L."/>
            <person name="Ma J."/>
        </authorList>
    </citation>
    <scope>NUCLEOTIDE SEQUENCE [LARGE SCALE GENOMIC DNA]</scope>
    <source>
        <strain evidence="3">ICMP 6774ER</strain>
    </source>
</reference>
<proteinExistence type="predicted"/>
<dbReference type="Gene3D" id="3.40.50.150">
    <property type="entry name" value="Vaccinia Virus protein VP39"/>
    <property type="match status" value="1"/>
</dbReference>
<dbReference type="EC" id="2.1.1.-" evidence="2"/>
<feature type="compositionally biased region" description="Low complexity" evidence="1">
    <location>
        <begin position="120"/>
        <end position="132"/>
    </location>
</feature>
<dbReference type="InterPro" id="IPR006764">
    <property type="entry name" value="SAM_dep_MeTrfase_SAV2177_type"/>
</dbReference>
<keyword evidence="2" id="KW-0489">Methyltransferase</keyword>
<dbReference type="GO" id="GO:0032259">
    <property type="term" value="P:methylation"/>
    <property type="evidence" value="ECO:0007669"/>
    <property type="project" value="UniProtKB-KW"/>
</dbReference>
<evidence type="ECO:0000256" key="1">
    <source>
        <dbReference type="SAM" id="MobiDB-lite"/>
    </source>
</evidence>
<organism evidence="2 3">
    <name type="scientific">Nonomuraea mangrovi</name>
    <dbReference type="NCBI Taxonomy" id="2316207"/>
    <lineage>
        <taxon>Bacteria</taxon>
        <taxon>Bacillati</taxon>
        <taxon>Actinomycetota</taxon>
        <taxon>Actinomycetes</taxon>
        <taxon>Streptosporangiales</taxon>
        <taxon>Streptosporangiaceae</taxon>
        <taxon>Nonomuraea</taxon>
    </lineage>
</organism>
<dbReference type="PIRSF" id="PIRSF017393">
    <property type="entry name" value="MTase_SAV2177"/>
    <property type="match status" value="1"/>
</dbReference>
<dbReference type="RefSeq" id="WP_379578520.1">
    <property type="nucleotide sequence ID" value="NZ_JBHUFV010000060.1"/>
</dbReference>
<dbReference type="SUPFAM" id="SSF53335">
    <property type="entry name" value="S-adenosyl-L-methionine-dependent methyltransferases"/>
    <property type="match status" value="1"/>
</dbReference>
<gene>
    <name evidence="2" type="ORF">ACFSKW_38545</name>
</gene>
<keyword evidence="3" id="KW-1185">Reference proteome</keyword>
<evidence type="ECO:0000313" key="2">
    <source>
        <dbReference type="EMBL" id="MFD1937385.1"/>
    </source>
</evidence>
<sequence>MTEQAPPGVDPTIPSVARMYDYYLDGKANFPADRAAADRIIQLAPDAREQARRNREFLGRVVRHLRGQGVTQFLDVGAGLPTQENVHQVAGAGARVVYVDNDPTVLAHARALLDREGALPGREGAPREGAAPGREEAASDVVVMEGDLRDPAAILDAAPLDFTRPVAILLVAVLHFVPDDDETLAIVSEFRSRLKPGGHLVVSHIYAGDHTEETVREGAAVYSTTATGSLTGRDPERIARYFEGMELLEPGIVPVEAWRPAVPVEVDLVKPGILGAVGIVG</sequence>
<comment type="caution">
    <text evidence="2">The sequence shown here is derived from an EMBL/GenBank/DDBJ whole genome shotgun (WGS) entry which is preliminary data.</text>
</comment>
<dbReference type="EMBL" id="JBHUFV010000060">
    <property type="protein sequence ID" value="MFD1937385.1"/>
    <property type="molecule type" value="Genomic_DNA"/>
</dbReference>
<dbReference type="InterPro" id="IPR029063">
    <property type="entry name" value="SAM-dependent_MTases_sf"/>
</dbReference>
<dbReference type="Proteomes" id="UP001597368">
    <property type="component" value="Unassembled WGS sequence"/>
</dbReference>
<accession>A0ABW4T5Z6</accession>
<name>A0ABW4T5Z6_9ACTN</name>
<dbReference type="Pfam" id="PF04672">
    <property type="entry name" value="Methyltransf_19"/>
    <property type="match status" value="2"/>
</dbReference>
<feature type="region of interest" description="Disordered" evidence="1">
    <location>
        <begin position="117"/>
        <end position="136"/>
    </location>
</feature>
<keyword evidence="2" id="KW-0808">Transferase</keyword>
<evidence type="ECO:0000313" key="3">
    <source>
        <dbReference type="Proteomes" id="UP001597368"/>
    </source>
</evidence>
<dbReference type="GO" id="GO:0008168">
    <property type="term" value="F:methyltransferase activity"/>
    <property type="evidence" value="ECO:0007669"/>
    <property type="project" value="UniProtKB-KW"/>
</dbReference>